<organism evidence="3">
    <name type="scientific">Brugia timori</name>
    <dbReference type="NCBI Taxonomy" id="42155"/>
    <lineage>
        <taxon>Eukaryota</taxon>
        <taxon>Metazoa</taxon>
        <taxon>Ecdysozoa</taxon>
        <taxon>Nematoda</taxon>
        <taxon>Chromadorea</taxon>
        <taxon>Rhabditida</taxon>
        <taxon>Spirurina</taxon>
        <taxon>Spiruromorpha</taxon>
        <taxon>Filarioidea</taxon>
        <taxon>Onchocercidae</taxon>
        <taxon>Brugia</taxon>
    </lineage>
</organism>
<evidence type="ECO:0000313" key="1">
    <source>
        <dbReference type="EMBL" id="VDO14347.1"/>
    </source>
</evidence>
<protein>
    <submittedName>
        <fullName evidence="3">POP1 domain-containing protein</fullName>
    </submittedName>
</protein>
<reference evidence="3" key="1">
    <citation type="submission" date="2017-02" db="UniProtKB">
        <authorList>
            <consortium name="WormBaseParasite"/>
        </authorList>
    </citation>
    <scope>IDENTIFICATION</scope>
</reference>
<reference evidence="1 2" key="2">
    <citation type="submission" date="2018-11" db="EMBL/GenBank/DDBJ databases">
        <authorList>
            <consortium name="Pathogen Informatics"/>
        </authorList>
    </citation>
    <scope>NUCLEOTIDE SEQUENCE [LARGE SCALE GENOMIC DNA]</scope>
</reference>
<dbReference type="AlphaFoldDB" id="A0A0R3QC63"/>
<name>A0A0R3QC63_9BILA</name>
<evidence type="ECO:0000313" key="3">
    <source>
        <dbReference type="WBParaSite" id="BTMF_0000394301-mRNA-1"/>
    </source>
</evidence>
<dbReference type="EMBL" id="UZAG01002884">
    <property type="protein sequence ID" value="VDO14347.1"/>
    <property type="molecule type" value="Genomic_DNA"/>
</dbReference>
<keyword evidence="2" id="KW-1185">Reference proteome</keyword>
<sequence length="183" mass="20576">MDGSIVDNKLNMSLDDIIKRERKAKQRQQDSGMQGLGTKRVVPKRTNIKRGKRAITRRNRQQTVANGGLSAATTMKVVNRLVNKAIRRRANQSLINRAVTLRRRVLRRNSAVRPAITSSTTVEELETEIVMAWCCIKSIRVTVMQFCWQLLSLRHMTLTSGRGGLPENAKGNESAVLLLLLLS</sequence>
<gene>
    <name evidence="1" type="ORF">BTMF_LOCUS3246</name>
</gene>
<accession>A0A0R3QC63</accession>
<dbReference type="WBParaSite" id="BTMF_0000394301-mRNA-1">
    <property type="protein sequence ID" value="BTMF_0000394301-mRNA-1"/>
    <property type="gene ID" value="BTMF_0000394301"/>
</dbReference>
<proteinExistence type="predicted"/>
<evidence type="ECO:0000313" key="2">
    <source>
        <dbReference type="Proteomes" id="UP000280834"/>
    </source>
</evidence>
<dbReference type="Proteomes" id="UP000280834">
    <property type="component" value="Unassembled WGS sequence"/>
</dbReference>